<evidence type="ECO:0000313" key="3">
    <source>
        <dbReference type="EMBL" id="MFC7327547.1"/>
    </source>
</evidence>
<keyword evidence="4" id="KW-1185">Reference proteome</keyword>
<dbReference type="Proteomes" id="UP001596540">
    <property type="component" value="Unassembled WGS sequence"/>
</dbReference>
<dbReference type="RefSeq" id="WP_379869915.1">
    <property type="nucleotide sequence ID" value="NZ_JBHTBH010000003.1"/>
</dbReference>
<evidence type="ECO:0000313" key="4">
    <source>
        <dbReference type="Proteomes" id="UP001596540"/>
    </source>
</evidence>
<reference evidence="4" key="1">
    <citation type="journal article" date="2019" name="Int. J. Syst. Evol. Microbiol.">
        <title>The Global Catalogue of Microorganisms (GCM) 10K type strain sequencing project: providing services to taxonomists for standard genome sequencing and annotation.</title>
        <authorList>
            <consortium name="The Broad Institute Genomics Platform"/>
            <consortium name="The Broad Institute Genome Sequencing Center for Infectious Disease"/>
            <person name="Wu L."/>
            <person name="Ma J."/>
        </authorList>
    </citation>
    <scope>NUCLEOTIDE SEQUENCE [LARGE SCALE GENOMIC DNA]</scope>
    <source>
        <strain evidence="4">CGMCC 4.7382</strain>
    </source>
</reference>
<evidence type="ECO:0000259" key="2">
    <source>
        <dbReference type="Pfam" id="PF00156"/>
    </source>
</evidence>
<dbReference type="Gene3D" id="3.40.50.2020">
    <property type="match status" value="1"/>
</dbReference>
<dbReference type="InterPro" id="IPR029057">
    <property type="entry name" value="PRTase-like"/>
</dbReference>
<organism evidence="3 4">
    <name type="scientific">Marinactinospora rubrisoli</name>
    <dbReference type="NCBI Taxonomy" id="2715399"/>
    <lineage>
        <taxon>Bacteria</taxon>
        <taxon>Bacillati</taxon>
        <taxon>Actinomycetota</taxon>
        <taxon>Actinomycetes</taxon>
        <taxon>Streptosporangiales</taxon>
        <taxon>Nocardiopsidaceae</taxon>
        <taxon>Marinactinospora</taxon>
    </lineage>
</organism>
<protein>
    <submittedName>
        <fullName evidence="3">ComF family protein</fullName>
    </submittedName>
</protein>
<name>A0ABW2KC19_9ACTN</name>
<sequence length="157" mass="15939">MLIAYKEHGRRALAGFLGRRLAGVAVAAGHAGPGTVFVPVPASRASVRRRGADPLRLLTAVLAAELAASGPPVPVAVRALRHVRPVADQAGLDAAARRANLAGALAVRPRAAPLLAGRRVVVVDDVLTTGATLAEAARALRRSGAPPAGAVLLAERD</sequence>
<proteinExistence type="inferred from homology"/>
<comment type="similarity">
    <text evidence="1">Belongs to the ComF/GntX family.</text>
</comment>
<dbReference type="InterPro" id="IPR051910">
    <property type="entry name" value="ComF/GntX_DNA_util-trans"/>
</dbReference>
<accession>A0ABW2KC19</accession>
<dbReference type="PANTHER" id="PTHR47505">
    <property type="entry name" value="DNA UTILIZATION PROTEIN YHGH"/>
    <property type="match status" value="1"/>
</dbReference>
<dbReference type="InterPro" id="IPR000836">
    <property type="entry name" value="PRTase_dom"/>
</dbReference>
<dbReference type="Pfam" id="PF00156">
    <property type="entry name" value="Pribosyltran"/>
    <property type="match status" value="1"/>
</dbReference>
<feature type="domain" description="Phosphoribosyltransferase" evidence="2">
    <location>
        <begin position="102"/>
        <end position="155"/>
    </location>
</feature>
<evidence type="ECO:0000256" key="1">
    <source>
        <dbReference type="ARBA" id="ARBA00008007"/>
    </source>
</evidence>
<dbReference type="EMBL" id="JBHTBH010000003">
    <property type="protein sequence ID" value="MFC7327547.1"/>
    <property type="molecule type" value="Genomic_DNA"/>
</dbReference>
<comment type="caution">
    <text evidence="3">The sequence shown here is derived from an EMBL/GenBank/DDBJ whole genome shotgun (WGS) entry which is preliminary data.</text>
</comment>
<gene>
    <name evidence="3" type="ORF">ACFQRF_07300</name>
</gene>
<dbReference type="PANTHER" id="PTHR47505:SF1">
    <property type="entry name" value="DNA UTILIZATION PROTEIN YHGH"/>
    <property type="match status" value="1"/>
</dbReference>
<dbReference type="SUPFAM" id="SSF53271">
    <property type="entry name" value="PRTase-like"/>
    <property type="match status" value="1"/>
</dbReference>